<dbReference type="AlphaFoldDB" id="A0AA37SPC6"/>
<evidence type="ECO:0000313" key="1">
    <source>
        <dbReference type="EMBL" id="GLR17567.1"/>
    </source>
</evidence>
<keyword evidence="2" id="KW-1185">Reference proteome</keyword>
<accession>A0AA37SPC6</accession>
<comment type="caution">
    <text evidence="1">The sequence shown here is derived from an EMBL/GenBank/DDBJ whole genome shotgun (WGS) entry which is preliminary data.</text>
</comment>
<organism evidence="1 2">
    <name type="scientific">Portibacter lacus</name>
    <dbReference type="NCBI Taxonomy" id="1099794"/>
    <lineage>
        <taxon>Bacteria</taxon>
        <taxon>Pseudomonadati</taxon>
        <taxon>Bacteroidota</taxon>
        <taxon>Saprospiria</taxon>
        <taxon>Saprospirales</taxon>
        <taxon>Haliscomenobacteraceae</taxon>
        <taxon>Portibacter</taxon>
    </lineage>
</organism>
<dbReference type="EMBL" id="BSOH01000014">
    <property type="protein sequence ID" value="GLR17567.1"/>
    <property type="molecule type" value="Genomic_DNA"/>
</dbReference>
<reference evidence="1" key="1">
    <citation type="journal article" date="2014" name="Int. J. Syst. Evol. Microbiol.">
        <title>Complete genome sequence of Corynebacterium casei LMG S-19264T (=DSM 44701T), isolated from a smear-ripened cheese.</title>
        <authorList>
            <consortium name="US DOE Joint Genome Institute (JGI-PGF)"/>
            <person name="Walter F."/>
            <person name="Albersmeier A."/>
            <person name="Kalinowski J."/>
            <person name="Ruckert C."/>
        </authorList>
    </citation>
    <scope>NUCLEOTIDE SEQUENCE</scope>
    <source>
        <strain evidence="1">NBRC 108769</strain>
    </source>
</reference>
<protein>
    <submittedName>
        <fullName evidence="1">Uncharacterized protein</fullName>
    </submittedName>
</protein>
<reference evidence="1" key="2">
    <citation type="submission" date="2023-01" db="EMBL/GenBank/DDBJ databases">
        <title>Draft genome sequence of Portibacter lacus strain NBRC 108769.</title>
        <authorList>
            <person name="Sun Q."/>
            <person name="Mori K."/>
        </authorList>
    </citation>
    <scope>NUCLEOTIDE SEQUENCE</scope>
    <source>
        <strain evidence="1">NBRC 108769</strain>
    </source>
</reference>
<proteinExistence type="predicted"/>
<dbReference type="Proteomes" id="UP001156666">
    <property type="component" value="Unassembled WGS sequence"/>
</dbReference>
<evidence type="ECO:0000313" key="2">
    <source>
        <dbReference type="Proteomes" id="UP001156666"/>
    </source>
</evidence>
<sequence length="88" mass="9748">MAVLPCTDAMSCDSEEIAAFAEHDHSEDKEDACAPFCVCQCCGITIDITEAKGLSVNASEHIFSYSFPYNFTYSYDHFRSAWHPPATV</sequence>
<name>A0AA37SPC6_9BACT</name>
<gene>
    <name evidence="1" type="ORF">GCM10007940_21820</name>
</gene>